<dbReference type="InterPro" id="IPR016087">
    <property type="entry name" value="Chalcone_isomerase"/>
</dbReference>
<dbReference type="EMBL" id="JALJOT010000006">
    <property type="protein sequence ID" value="KAK9909647.1"/>
    <property type="molecule type" value="Genomic_DNA"/>
</dbReference>
<dbReference type="SUPFAM" id="SSF54626">
    <property type="entry name" value="Chalcone isomerase"/>
    <property type="match status" value="1"/>
</dbReference>
<evidence type="ECO:0000259" key="2">
    <source>
        <dbReference type="Pfam" id="PF16036"/>
    </source>
</evidence>
<dbReference type="InterPro" id="IPR016089">
    <property type="entry name" value="Chalcone_isomerase_bundle_sf"/>
</dbReference>
<dbReference type="Proteomes" id="UP001491310">
    <property type="component" value="Unassembled WGS sequence"/>
</dbReference>
<sequence>MFSTRGDFALGNIDGIQVVSPVQNENQASRFLKSIGQNLLHGINGRNTGVAPFASISSSGIGLVPKLEKRTGTDFPETFCHISRKDCPALIGTGARSKRLAGIKNIDVYAMGFYIDTGAAKGELGRDFDCLPPGSLEHNQALAERLMLSNNIEKNIRIVVTSSMVNQARFSKGLRESLEPRVKQTGDLAALDEFEGLFNGAQFYKGLEMSFSNTKEGSLALRIGNKEVGQVDSPGFTRAFFDLYLGTDPVSQDGKASIAKGLAAVISKAGSEK</sequence>
<feature type="domain" description="Chalcone isomerase" evidence="2">
    <location>
        <begin position="148"/>
        <end position="255"/>
    </location>
</feature>
<protein>
    <recommendedName>
        <fullName evidence="2">Chalcone isomerase domain-containing protein</fullName>
    </recommendedName>
</protein>
<organism evidence="3 4">
    <name type="scientific">Coccomyxa subellipsoidea</name>
    <dbReference type="NCBI Taxonomy" id="248742"/>
    <lineage>
        <taxon>Eukaryota</taxon>
        <taxon>Viridiplantae</taxon>
        <taxon>Chlorophyta</taxon>
        <taxon>core chlorophytes</taxon>
        <taxon>Trebouxiophyceae</taxon>
        <taxon>Trebouxiophyceae incertae sedis</taxon>
        <taxon>Coccomyxaceae</taxon>
        <taxon>Coccomyxa</taxon>
    </lineage>
</organism>
<evidence type="ECO:0000313" key="3">
    <source>
        <dbReference type="EMBL" id="KAK9909647.1"/>
    </source>
</evidence>
<keyword evidence="4" id="KW-1185">Reference proteome</keyword>
<dbReference type="PANTHER" id="PTHR47698">
    <property type="entry name" value="FATTY-ACID-BINDING PROTEIN 3, CHLOROPLASTIC"/>
    <property type="match status" value="1"/>
</dbReference>
<evidence type="ECO:0000313" key="4">
    <source>
        <dbReference type="Proteomes" id="UP001491310"/>
    </source>
</evidence>
<dbReference type="Gene3D" id="3.50.70.10">
    <property type="match status" value="1"/>
</dbReference>
<dbReference type="Pfam" id="PF16036">
    <property type="entry name" value="Chalcone_3"/>
    <property type="match status" value="1"/>
</dbReference>
<dbReference type="InterPro" id="IPR016088">
    <property type="entry name" value="Chalcone_isomerase_3-sand"/>
</dbReference>
<evidence type="ECO:0000256" key="1">
    <source>
        <dbReference type="ARBA" id="ARBA00007166"/>
    </source>
</evidence>
<comment type="caution">
    <text evidence="3">The sequence shown here is derived from an EMBL/GenBank/DDBJ whole genome shotgun (WGS) entry which is preliminary data.</text>
</comment>
<dbReference type="Gene3D" id="1.10.890.20">
    <property type="match status" value="1"/>
</dbReference>
<proteinExistence type="inferred from homology"/>
<accession>A0ABR2YRW0</accession>
<reference evidence="3 4" key="1">
    <citation type="journal article" date="2024" name="Nat. Commun.">
        <title>Phylogenomics reveals the evolutionary origins of lichenization in chlorophyte algae.</title>
        <authorList>
            <person name="Puginier C."/>
            <person name="Libourel C."/>
            <person name="Otte J."/>
            <person name="Skaloud P."/>
            <person name="Haon M."/>
            <person name="Grisel S."/>
            <person name="Petersen M."/>
            <person name="Berrin J.G."/>
            <person name="Delaux P.M."/>
            <person name="Dal Grande F."/>
            <person name="Keller J."/>
        </authorList>
    </citation>
    <scope>NUCLEOTIDE SEQUENCE [LARGE SCALE GENOMIC DNA]</scope>
    <source>
        <strain evidence="3 4">SAG 216-7</strain>
    </source>
</reference>
<dbReference type="InterPro" id="IPR036298">
    <property type="entry name" value="Chalcone_isomerase_sf"/>
</dbReference>
<comment type="similarity">
    <text evidence="1">Belongs to the chalcone isomerase family.</text>
</comment>
<dbReference type="PANTHER" id="PTHR47698:SF2">
    <property type="entry name" value="FATTY-ACID-BINDING PROTEIN 3, CHLOROPLASTIC"/>
    <property type="match status" value="1"/>
</dbReference>
<name>A0ABR2YRW0_9CHLO</name>
<gene>
    <name evidence="3" type="ORF">WJX75_005569</name>
</gene>